<evidence type="ECO:0000313" key="2">
    <source>
        <dbReference type="EMBL" id="MCS3920778.1"/>
    </source>
</evidence>
<proteinExistence type="predicted"/>
<reference evidence="2 3" key="1">
    <citation type="submission" date="2022-08" db="EMBL/GenBank/DDBJ databases">
        <title>Bacterial and archaeal communities from various locations to study Microbial Dark Matter (Phase II).</title>
        <authorList>
            <person name="Stepanauskas R."/>
        </authorList>
    </citation>
    <scope>NUCLEOTIDE SEQUENCE [LARGE SCALE GENOMIC DNA]</scope>
    <source>
        <strain evidence="2 3">PD1</strain>
    </source>
</reference>
<keyword evidence="2" id="KW-0540">Nuclease</keyword>
<protein>
    <submittedName>
        <fullName evidence="2">Uma2 family endonuclease</fullName>
    </submittedName>
</protein>
<sequence length="189" mass="21590">MAEVAQKVLTWDEYVRGEPADLERYEIVDGVVIELPAPTVRHQWIVGNLHLLLKQQENVVVVLVAPCDVVVRREKLRTRQPDLVLIRKERVSDLKALLQRERIDFAPDVVVEVLSPSDSITTLMEKLDDYHQIGVREVWLVNPATETVEVLVWQQEGWNSLGIFRKGEPIKSKALPELELNVGQVFEGV</sequence>
<evidence type="ECO:0000313" key="3">
    <source>
        <dbReference type="Proteomes" id="UP001204798"/>
    </source>
</evidence>
<dbReference type="SUPFAM" id="SSF52980">
    <property type="entry name" value="Restriction endonuclease-like"/>
    <property type="match status" value="1"/>
</dbReference>
<dbReference type="PANTHER" id="PTHR34107">
    <property type="entry name" value="SLL0198 PROTEIN-RELATED"/>
    <property type="match status" value="1"/>
</dbReference>
<comment type="caution">
    <text evidence="2">The sequence shown here is derived from an EMBL/GenBank/DDBJ whole genome shotgun (WGS) entry which is preliminary data.</text>
</comment>
<dbReference type="Pfam" id="PF05685">
    <property type="entry name" value="Uma2"/>
    <property type="match status" value="1"/>
</dbReference>
<dbReference type="InterPro" id="IPR008538">
    <property type="entry name" value="Uma2"/>
</dbReference>
<dbReference type="RefSeq" id="WP_259100914.1">
    <property type="nucleotide sequence ID" value="NZ_CP130454.1"/>
</dbReference>
<feature type="domain" description="Putative restriction endonuclease" evidence="1">
    <location>
        <begin position="11"/>
        <end position="182"/>
    </location>
</feature>
<dbReference type="InterPro" id="IPR011335">
    <property type="entry name" value="Restrct_endonuc-II-like"/>
</dbReference>
<dbReference type="GO" id="GO:0004519">
    <property type="term" value="F:endonuclease activity"/>
    <property type="evidence" value="ECO:0007669"/>
    <property type="project" value="UniProtKB-KW"/>
</dbReference>
<dbReference type="PANTHER" id="PTHR34107:SF4">
    <property type="entry name" value="SLL1222 PROTEIN"/>
    <property type="match status" value="1"/>
</dbReference>
<name>A0ABT2ES34_9BACT</name>
<gene>
    <name evidence="2" type="ORF">M2350_003215</name>
</gene>
<keyword evidence="2" id="KW-0255">Endonuclease</keyword>
<dbReference type="CDD" id="cd06260">
    <property type="entry name" value="DUF820-like"/>
    <property type="match status" value="1"/>
</dbReference>
<dbReference type="Proteomes" id="UP001204798">
    <property type="component" value="Unassembled WGS sequence"/>
</dbReference>
<evidence type="ECO:0000259" key="1">
    <source>
        <dbReference type="Pfam" id="PF05685"/>
    </source>
</evidence>
<accession>A0ABT2ES34</accession>
<dbReference type="EMBL" id="JANUCP010000007">
    <property type="protein sequence ID" value="MCS3920778.1"/>
    <property type="molecule type" value="Genomic_DNA"/>
</dbReference>
<organism evidence="2 3">
    <name type="scientific">Candidatus Fervidibacter sacchari</name>
    <dbReference type="NCBI Taxonomy" id="1448929"/>
    <lineage>
        <taxon>Bacteria</taxon>
        <taxon>Candidatus Fervidibacterota</taxon>
        <taxon>Candidatus Fervidibacter</taxon>
    </lineage>
</organism>
<dbReference type="Gene3D" id="3.90.1570.10">
    <property type="entry name" value="tt1808, chain A"/>
    <property type="match status" value="1"/>
</dbReference>
<keyword evidence="2" id="KW-0378">Hydrolase</keyword>
<dbReference type="InterPro" id="IPR012296">
    <property type="entry name" value="Nuclease_put_TT1808"/>
</dbReference>
<keyword evidence="3" id="KW-1185">Reference proteome</keyword>